<accession>A0A9W6P5V2</accession>
<evidence type="ECO:0000313" key="4">
    <source>
        <dbReference type="Proteomes" id="UP001165092"/>
    </source>
</evidence>
<feature type="transmembrane region" description="Helical" evidence="1">
    <location>
        <begin position="114"/>
        <end position="132"/>
    </location>
</feature>
<organism evidence="3 4">
    <name type="scientific">Nocardiopsis ansamitocini</name>
    <dbReference type="NCBI Taxonomy" id="1670832"/>
    <lineage>
        <taxon>Bacteria</taxon>
        <taxon>Bacillati</taxon>
        <taxon>Actinomycetota</taxon>
        <taxon>Actinomycetes</taxon>
        <taxon>Streptosporangiales</taxon>
        <taxon>Nocardiopsidaceae</taxon>
        <taxon>Nocardiopsis</taxon>
    </lineage>
</organism>
<dbReference type="InterPro" id="IPR046253">
    <property type="entry name" value="DUF6286"/>
</dbReference>
<comment type="caution">
    <text evidence="3">The sequence shown here is derived from an EMBL/GenBank/DDBJ whole genome shotgun (WGS) entry which is preliminary data.</text>
</comment>
<keyword evidence="1" id="KW-0472">Membrane</keyword>
<dbReference type="Pfam" id="PF19803">
    <property type="entry name" value="DUF6286"/>
    <property type="match status" value="1"/>
</dbReference>
<protein>
    <recommendedName>
        <fullName evidence="2">DUF6286 domain-containing protein</fullName>
    </recommendedName>
</protein>
<evidence type="ECO:0000313" key="3">
    <source>
        <dbReference type="EMBL" id="GLU47637.1"/>
    </source>
</evidence>
<feature type="domain" description="DUF6286" evidence="2">
    <location>
        <begin position="121"/>
        <end position="225"/>
    </location>
</feature>
<dbReference type="AlphaFoldDB" id="A0A9W6P5V2"/>
<gene>
    <name evidence="3" type="ORF">Nans01_19880</name>
</gene>
<dbReference type="Proteomes" id="UP001165092">
    <property type="component" value="Unassembled WGS sequence"/>
</dbReference>
<sequence length="229" mass="24491">MTFPLSERLARPLMARTGSDQGTELEKDMTTVEEALSRPDPVVARRADRVAVHTFRPYRSWPAFIAGAVIMGVAGLAAVEVISALAGSPLSLLPVDRATGYAGSARWADPTVKIASGVLALIGLVLISLALVPGRGHWLALRTEDPAFVVGLSKGALRRALAAAACEVDGVRSAHVTLGRRRVAVRAHTELRRSDELPGLVREAVRRRLGDLAPVRELNVRASVRYAKA</sequence>
<dbReference type="EMBL" id="BSQG01000003">
    <property type="protein sequence ID" value="GLU47637.1"/>
    <property type="molecule type" value="Genomic_DNA"/>
</dbReference>
<reference evidence="3" key="1">
    <citation type="submission" date="2023-02" db="EMBL/GenBank/DDBJ databases">
        <title>Nocardiopsis ansamitocini NBRC 112285.</title>
        <authorList>
            <person name="Ichikawa N."/>
            <person name="Sato H."/>
            <person name="Tonouchi N."/>
        </authorList>
    </citation>
    <scope>NUCLEOTIDE SEQUENCE</scope>
    <source>
        <strain evidence="3">NBRC 112285</strain>
    </source>
</reference>
<keyword evidence="1" id="KW-0812">Transmembrane</keyword>
<evidence type="ECO:0000256" key="1">
    <source>
        <dbReference type="SAM" id="Phobius"/>
    </source>
</evidence>
<evidence type="ECO:0000259" key="2">
    <source>
        <dbReference type="Pfam" id="PF19803"/>
    </source>
</evidence>
<name>A0A9W6P5V2_9ACTN</name>
<proteinExistence type="predicted"/>
<feature type="transmembrane region" description="Helical" evidence="1">
    <location>
        <begin position="63"/>
        <end position="86"/>
    </location>
</feature>
<keyword evidence="1" id="KW-1133">Transmembrane helix</keyword>
<keyword evidence="4" id="KW-1185">Reference proteome</keyword>